<feature type="transmembrane region" description="Helical" evidence="5">
    <location>
        <begin position="21"/>
        <end position="41"/>
    </location>
</feature>
<dbReference type="InterPro" id="IPR051788">
    <property type="entry name" value="MFS_Transporter"/>
</dbReference>
<protein>
    <recommendedName>
        <fullName evidence="6">Major facilitator superfamily (MFS) profile domain-containing protein</fullName>
    </recommendedName>
</protein>
<evidence type="ECO:0000313" key="7">
    <source>
        <dbReference type="EMBL" id="ENV21012.1"/>
    </source>
</evidence>
<dbReference type="InterPro" id="IPR011701">
    <property type="entry name" value="MFS"/>
</dbReference>
<keyword evidence="2 5" id="KW-0812">Transmembrane</keyword>
<dbReference type="Proteomes" id="UP000013270">
    <property type="component" value="Unassembled WGS sequence"/>
</dbReference>
<feature type="transmembrane region" description="Helical" evidence="5">
    <location>
        <begin position="53"/>
        <end position="71"/>
    </location>
</feature>
<dbReference type="EMBL" id="APPK01000045">
    <property type="protein sequence ID" value="ENV21012.1"/>
    <property type="molecule type" value="Genomic_DNA"/>
</dbReference>
<gene>
    <name evidence="7" type="ORF">F963_03144</name>
</gene>
<dbReference type="InterPro" id="IPR020846">
    <property type="entry name" value="MFS_dom"/>
</dbReference>
<feature type="transmembrane region" description="Helical" evidence="5">
    <location>
        <begin position="107"/>
        <end position="128"/>
    </location>
</feature>
<name>N8X9C6_ACIBZ</name>
<evidence type="ECO:0000256" key="3">
    <source>
        <dbReference type="ARBA" id="ARBA00022989"/>
    </source>
</evidence>
<feature type="transmembrane region" description="Helical" evidence="5">
    <location>
        <begin position="276"/>
        <end position="297"/>
    </location>
</feature>
<dbReference type="PATRIC" id="fig|1217651.3.peg.3101"/>
<feature type="transmembrane region" description="Helical" evidence="5">
    <location>
        <begin position="243"/>
        <end position="264"/>
    </location>
</feature>
<dbReference type="SUPFAM" id="SSF103473">
    <property type="entry name" value="MFS general substrate transporter"/>
    <property type="match status" value="1"/>
</dbReference>
<comment type="subcellular location">
    <subcellularLocation>
        <location evidence="1">Membrane</location>
        <topology evidence="1">Multi-pass membrane protein</topology>
    </subcellularLocation>
</comment>
<feature type="transmembrane region" description="Helical" evidence="5">
    <location>
        <begin position="365"/>
        <end position="382"/>
    </location>
</feature>
<feature type="transmembrane region" description="Helical" evidence="5">
    <location>
        <begin position="83"/>
        <end position="101"/>
    </location>
</feature>
<comment type="caution">
    <text evidence="7">The sequence shown here is derived from an EMBL/GenBank/DDBJ whole genome shotgun (WGS) entry which is preliminary data.</text>
</comment>
<evidence type="ECO:0000256" key="4">
    <source>
        <dbReference type="ARBA" id="ARBA00023136"/>
    </source>
</evidence>
<proteinExistence type="predicted"/>
<feature type="transmembrane region" description="Helical" evidence="5">
    <location>
        <begin position="337"/>
        <end position="359"/>
    </location>
</feature>
<sequence>MEANHKIHRVDHRILSRTHKVIALGFATQGLGYATVMTALPTIKDRFKLTEDQLAMIILGVCIAAALGSILADRIAVKLGSRLAIVTGFIFEAIGIAIAAFSPNVMLMIASFLVYGLGLGCLDAALNMQAVMMEQRLRKSVFGAFFACYTAAAFLGALMMSATVSTPLGATTALCIAVVIACITSHLSRNWLFQQKQCAELNPQQKPAIPYQQLLIFGLIILIVFTVDSAISTWSSIYLKDVLASSATIAPLGYAAYQIGILLTRLSLDYLLRFKTATWVALVTILIGAFGCVLSGISHSLVTVIIGFALAGVAVGALVPLTFSAAGRLDENRRDEIIARVNIFNYGGAVAGAVIVGLLATPFGYAPSFIGLAFALLGILYFRKRLV</sequence>
<keyword evidence="3 5" id="KW-1133">Transmembrane helix</keyword>
<dbReference type="GO" id="GO:0016020">
    <property type="term" value="C:membrane"/>
    <property type="evidence" value="ECO:0007669"/>
    <property type="project" value="UniProtKB-SubCell"/>
</dbReference>
<evidence type="ECO:0000259" key="6">
    <source>
        <dbReference type="PROSITE" id="PS50850"/>
    </source>
</evidence>
<feature type="transmembrane region" description="Helical" evidence="5">
    <location>
        <begin position="168"/>
        <end position="187"/>
    </location>
</feature>
<evidence type="ECO:0000256" key="1">
    <source>
        <dbReference type="ARBA" id="ARBA00004141"/>
    </source>
</evidence>
<dbReference type="AlphaFoldDB" id="N8X9C6"/>
<accession>N8X9C6</accession>
<keyword evidence="4 5" id="KW-0472">Membrane</keyword>
<dbReference type="Pfam" id="PF07690">
    <property type="entry name" value="MFS_1"/>
    <property type="match status" value="1"/>
</dbReference>
<evidence type="ECO:0000256" key="2">
    <source>
        <dbReference type="ARBA" id="ARBA00022692"/>
    </source>
</evidence>
<dbReference type="PANTHER" id="PTHR23514:SF13">
    <property type="entry name" value="INNER MEMBRANE PROTEIN YBJJ"/>
    <property type="match status" value="1"/>
</dbReference>
<dbReference type="PROSITE" id="PS50850">
    <property type="entry name" value="MFS"/>
    <property type="match status" value="1"/>
</dbReference>
<feature type="transmembrane region" description="Helical" evidence="5">
    <location>
        <begin position="303"/>
        <end position="325"/>
    </location>
</feature>
<dbReference type="HOGENOM" id="CLU_035309_2_1_6"/>
<feature type="transmembrane region" description="Helical" evidence="5">
    <location>
        <begin position="214"/>
        <end position="237"/>
    </location>
</feature>
<dbReference type="RefSeq" id="WP_004831691.1">
    <property type="nucleotide sequence ID" value="NZ_KB849468.1"/>
</dbReference>
<dbReference type="PANTHER" id="PTHR23514">
    <property type="entry name" value="BYPASS OF STOP CODON PROTEIN 6"/>
    <property type="match status" value="1"/>
</dbReference>
<dbReference type="Gene3D" id="1.20.1250.20">
    <property type="entry name" value="MFS general substrate transporter like domains"/>
    <property type="match status" value="2"/>
</dbReference>
<feature type="domain" description="Major facilitator superfamily (MFS) profile" evidence="6">
    <location>
        <begin position="18"/>
        <end position="387"/>
    </location>
</feature>
<feature type="transmembrane region" description="Helical" evidence="5">
    <location>
        <begin position="140"/>
        <end position="162"/>
    </location>
</feature>
<dbReference type="GO" id="GO:0022857">
    <property type="term" value="F:transmembrane transporter activity"/>
    <property type="evidence" value="ECO:0007669"/>
    <property type="project" value="InterPro"/>
</dbReference>
<reference evidence="7 8" key="1">
    <citation type="submission" date="2013-02" db="EMBL/GenBank/DDBJ databases">
        <title>The Genome Sequence of Acinetobacter bereziniae NIPH 3.</title>
        <authorList>
            <consortium name="The Broad Institute Genome Sequencing Platform"/>
            <consortium name="The Broad Institute Genome Sequencing Center for Infectious Disease"/>
            <person name="Cerqueira G."/>
            <person name="Feldgarden M."/>
            <person name="Courvalin P."/>
            <person name="Perichon B."/>
            <person name="Grillot-Courvalin C."/>
            <person name="Clermont D."/>
            <person name="Rocha E."/>
            <person name="Yoon E.-J."/>
            <person name="Nemec A."/>
            <person name="Walker B."/>
            <person name="Young S.K."/>
            <person name="Zeng Q."/>
            <person name="Gargeya S."/>
            <person name="Fitzgerald M."/>
            <person name="Haas B."/>
            <person name="Abouelleil A."/>
            <person name="Alvarado L."/>
            <person name="Arachchi H.M."/>
            <person name="Berlin A.M."/>
            <person name="Chapman S.B."/>
            <person name="Dewar J."/>
            <person name="Goldberg J."/>
            <person name="Griggs A."/>
            <person name="Gujja S."/>
            <person name="Hansen M."/>
            <person name="Howarth C."/>
            <person name="Imamovic A."/>
            <person name="Larimer J."/>
            <person name="McCowan C."/>
            <person name="Murphy C."/>
            <person name="Neiman D."/>
            <person name="Pearson M."/>
            <person name="Priest M."/>
            <person name="Roberts A."/>
            <person name="Saif S."/>
            <person name="Shea T."/>
            <person name="Sisk P."/>
            <person name="Sykes S."/>
            <person name="Wortman J."/>
            <person name="Nusbaum C."/>
            <person name="Birren B."/>
        </authorList>
    </citation>
    <scope>NUCLEOTIDE SEQUENCE [LARGE SCALE GENOMIC DNA]</scope>
    <source>
        <strain evidence="7 8">NIPH 3</strain>
    </source>
</reference>
<evidence type="ECO:0000313" key="8">
    <source>
        <dbReference type="Proteomes" id="UP000013270"/>
    </source>
</evidence>
<dbReference type="InterPro" id="IPR036259">
    <property type="entry name" value="MFS_trans_sf"/>
</dbReference>
<evidence type="ECO:0000256" key="5">
    <source>
        <dbReference type="SAM" id="Phobius"/>
    </source>
</evidence>
<organism evidence="7 8">
    <name type="scientific">Acinetobacter bereziniae NIPH 3</name>
    <dbReference type="NCBI Taxonomy" id="1217651"/>
    <lineage>
        <taxon>Bacteria</taxon>
        <taxon>Pseudomonadati</taxon>
        <taxon>Pseudomonadota</taxon>
        <taxon>Gammaproteobacteria</taxon>
        <taxon>Moraxellales</taxon>
        <taxon>Moraxellaceae</taxon>
        <taxon>Acinetobacter</taxon>
    </lineage>
</organism>